<dbReference type="OrthoDB" id="6344992at2759"/>
<dbReference type="PANTHER" id="PTHR46113">
    <property type="entry name" value="SNAC DOMAIN-CONTAINING PROTEIN"/>
    <property type="match status" value="1"/>
</dbReference>
<dbReference type="EMBL" id="JACEEZ010006724">
    <property type="protein sequence ID" value="KAG0724576.1"/>
    <property type="molecule type" value="Genomic_DNA"/>
</dbReference>
<comment type="caution">
    <text evidence="1">The sequence shown here is derived from an EMBL/GenBank/DDBJ whole genome shotgun (WGS) entry which is preliminary data.</text>
</comment>
<dbReference type="PANTHER" id="PTHR46113:SF1">
    <property type="entry name" value="PEPTIDASE M17 LEUCYL AMINOPEPTIDASE N-TERMINAL DOMAIN-CONTAINING PROTEIN"/>
    <property type="match status" value="1"/>
</dbReference>
<reference evidence="1" key="1">
    <citation type="submission" date="2020-07" db="EMBL/GenBank/DDBJ databases">
        <title>The High-quality genome of the commercially important snow crab, Chionoecetes opilio.</title>
        <authorList>
            <person name="Jeong J.-H."/>
            <person name="Ryu S."/>
        </authorList>
    </citation>
    <scope>NUCLEOTIDE SEQUENCE</scope>
    <source>
        <strain evidence="1">MADBK_172401_WGS</strain>
        <tissue evidence="1">Digestive gland</tissue>
    </source>
</reference>
<organism evidence="1 2">
    <name type="scientific">Chionoecetes opilio</name>
    <name type="common">Atlantic snow crab</name>
    <name type="synonym">Cancer opilio</name>
    <dbReference type="NCBI Taxonomy" id="41210"/>
    <lineage>
        <taxon>Eukaryota</taxon>
        <taxon>Metazoa</taxon>
        <taxon>Ecdysozoa</taxon>
        <taxon>Arthropoda</taxon>
        <taxon>Crustacea</taxon>
        <taxon>Multicrustacea</taxon>
        <taxon>Malacostraca</taxon>
        <taxon>Eumalacostraca</taxon>
        <taxon>Eucarida</taxon>
        <taxon>Decapoda</taxon>
        <taxon>Pleocyemata</taxon>
        <taxon>Brachyura</taxon>
        <taxon>Eubrachyura</taxon>
        <taxon>Majoidea</taxon>
        <taxon>Majidae</taxon>
        <taxon>Chionoecetes</taxon>
    </lineage>
</organism>
<gene>
    <name evidence="1" type="ORF">GWK47_040337</name>
</gene>
<protein>
    <submittedName>
        <fullName evidence="1">Uncharacterized protein</fullName>
    </submittedName>
</protein>
<evidence type="ECO:0000313" key="2">
    <source>
        <dbReference type="Proteomes" id="UP000770661"/>
    </source>
</evidence>
<evidence type="ECO:0000313" key="1">
    <source>
        <dbReference type="EMBL" id="KAG0724576.1"/>
    </source>
</evidence>
<accession>A0A8J5CXP4</accession>
<keyword evidence="2" id="KW-1185">Reference proteome</keyword>
<dbReference type="Proteomes" id="UP000770661">
    <property type="component" value="Unassembled WGS sequence"/>
</dbReference>
<proteinExistence type="predicted"/>
<sequence length="194" mass="21647">MRCCGWLAETQEGHEADEVASPAGGEVWAGVVPEGGKVGSPAEGDVYRGTVRRLYDAAGTVVCLGWHCVALRALKDKGQENPPPRIQLDPTPTNPERKTLADFVTSNSTKLLDNFGVSQKFLQQDPEKWKDLPEFAKASKTFQNIKVVNDFAERGVALMQEYNALLTKNEEQHQFLLQVIEEHRKRFPFATRPP</sequence>
<dbReference type="AlphaFoldDB" id="A0A8J5CXP4"/>
<name>A0A8J5CXP4_CHIOP</name>